<name>A0A210QTT5_MIZYE</name>
<gene>
    <name evidence="1" type="ORF">KP79_PYT23033</name>
</gene>
<reference evidence="1 2" key="1">
    <citation type="journal article" date="2017" name="Nat. Ecol. Evol.">
        <title>Scallop genome provides insights into evolution of bilaterian karyotype and development.</title>
        <authorList>
            <person name="Wang S."/>
            <person name="Zhang J."/>
            <person name="Jiao W."/>
            <person name="Li J."/>
            <person name="Xun X."/>
            <person name="Sun Y."/>
            <person name="Guo X."/>
            <person name="Huan P."/>
            <person name="Dong B."/>
            <person name="Zhang L."/>
            <person name="Hu X."/>
            <person name="Sun X."/>
            <person name="Wang J."/>
            <person name="Zhao C."/>
            <person name="Wang Y."/>
            <person name="Wang D."/>
            <person name="Huang X."/>
            <person name="Wang R."/>
            <person name="Lv J."/>
            <person name="Li Y."/>
            <person name="Zhang Z."/>
            <person name="Liu B."/>
            <person name="Lu W."/>
            <person name="Hui Y."/>
            <person name="Liang J."/>
            <person name="Zhou Z."/>
            <person name="Hou R."/>
            <person name="Li X."/>
            <person name="Liu Y."/>
            <person name="Li H."/>
            <person name="Ning X."/>
            <person name="Lin Y."/>
            <person name="Zhao L."/>
            <person name="Xing Q."/>
            <person name="Dou J."/>
            <person name="Li Y."/>
            <person name="Mao J."/>
            <person name="Guo H."/>
            <person name="Dou H."/>
            <person name="Li T."/>
            <person name="Mu C."/>
            <person name="Jiang W."/>
            <person name="Fu Q."/>
            <person name="Fu X."/>
            <person name="Miao Y."/>
            <person name="Liu J."/>
            <person name="Yu Q."/>
            <person name="Li R."/>
            <person name="Liao H."/>
            <person name="Li X."/>
            <person name="Kong Y."/>
            <person name="Jiang Z."/>
            <person name="Chourrout D."/>
            <person name="Li R."/>
            <person name="Bao Z."/>
        </authorList>
    </citation>
    <scope>NUCLEOTIDE SEQUENCE [LARGE SCALE GENOMIC DNA]</scope>
    <source>
        <strain evidence="1 2">PY_sf001</strain>
    </source>
</reference>
<comment type="caution">
    <text evidence="1">The sequence shown here is derived from an EMBL/GenBank/DDBJ whole genome shotgun (WGS) entry which is preliminary data.</text>
</comment>
<sequence>MAGKRPSDLSGENLSFCSHPKQVQCRVDRCTSPAGHIHETFNSERAYVCLGGLTPLLDQKFKHSSMEGMNEKSETDITIFLANHFFGKLSLTSKYVIDGQSKGKRKGNACSCSQDGCKMTGVFGDTSIGNAEVWHGKVDVLLNHTDIALKIASEEHAGDKRRTSSIRLKDEIFAETIVFSFLQKQFHPYRGHHLYPCIAVNNSDQVVYFYDSHQDVLLESSPVPLFDRETGKFQFATIILAWLVVNHKCLCDGLPSDLACKKSGFFECKKIDVFREDLHLGQVVFPAKSPSECNGVKQLCKEVDDLNKRRLRAMANKSFE</sequence>
<dbReference type="Proteomes" id="UP000242188">
    <property type="component" value="Unassembled WGS sequence"/>
</dbReference>
<dbReference type="AlphaFoldDB" id="A0A210QTT5"/>
<accession>A0A210QTT5</accession>
<keyword evidence="2" id="KW-1185">Reference proteome</keyword>
<dbReference type="OrthoDB" id="6178379at2759"/>
<evidence type="ECO:0000313" key="2">
    <source>
        <dbReference type="Proteomes" id="UP000242188"/>
    </source>
</evidence>
<dbReference type="EMBL" id="NEDP02001955">
    <property type="protein sequence ID" value="OWF52112.1"/>
    <property type="molecule type" value="Genomic_DNA"/>
</dbReference>
<protein>
    <submittedName>
        <fullName evidence="1">Uncharacterized protein</fullName>
    </submittedName>
</protein>
<evidence type="ECO:0000313" key="1">
    <source>
        <dbReference type="EMBL" id="OWF52112.1"/>
    </source>
</evidence>
<organism evidence="1 2">
    <name type="scientific">Mizuhopecten yessoensis</name>
    <name type="common">Japanese scallop</name>
    <name type="synonym">Patinopecten yessoensis</name>
    <dbReference type="NCBI Taxonomy" id="6573"/>
    <lineage>
        <taxon>Eukaryota</taxon>
        <taxon>Metazoa</taxon>
        <taxon>Spiralia</taxon>
        <taxon>Lophotrochozoa</taxon>
        <taxon>Mollusca</taxon>
        <taxon>Bivalvia</taxon>
        <taxon>Autobranchia</taxon>
        <taxon>Pteriomorphia</taxon>
        <taxon>Pectinida</taxon>
        <taxon>Pectinoidea</taxon>
        <taxon>Pectinidae</taxon>
        <taxon>Mizuhopecten</taxon>
    </lineage>
</organism>
<proteinExistence type="predicted"/>